<dbReference type="eggNOG" id="COG1655">
    <property type="taxonomic scope" value="Bacteria"/>
</dbReference>
<dbReference type="KEGG" id="tbe:Trebr_1168"/>
<keyword evidence="2" id="KW-1185">Reference proteome</keyword>
<sequence>MVRTTRKAPDEGKKPVISYYTKDKVYCPVCRKSFEHEDMLSGGGRMIAGSLTDELHRIFEPSARFGPVYPLLYAIGACPVCHTALFWNDFKTLAPDDAKIILENEDERKKAVSAVFPYYNLTRNRTLFDGAAMYYLALLTYEKTSAAYSPTIKKAIIALRLAWLCGDLNAVCPGRNYDYVQQVFYRKAMFFYQQALEYETGRVESIAGVANFGPDIDKNYGYDGVVYLCGLLEYKYGQREDNNLRLKKLDEYKRAIARIFGLGKSSKNKPGPLLEHSRNLYDSIAKELKDASDIDIDLDDD</sequence>
<dbReference type="AlphaFoldDB" id="F4LKZ9"/>
<dbReference type="InterPro" id="IPR018708">
    <property type="entry name" value="DUF2225"/>
</dbReference>
<name>F4LKZ9_TREBD</name>
<organism evidence="1 2">
    <name type="scientific">Treponema brennaborense (strain DSM 12168 / CIP 105900 / DD5/3)</name>
    <dbReference type="NCBI Taxonomy" id="906968"/>
    <lineage>
        <taxon>Bacteria</taxon>
        <taxon>Pseudomonadati</taxon>
        <taxon>Spirochaetota</taxon>
        <taxon>Spirochaetia</taxon>
        <taxon>Spirochaetales</taxon>
        <taxon>Treponemataceae</taxon>
        <taxon>Treponema</taxon>
    </lineage>
</organism>
<evidence type="ECO:0000313" key="2">
    <source>
        <dbReference type="Proteomes" id="UP000006546"/>
    </source>
</evidence>
<dbReference type="STRING" id="906968.Trebr_1168"/>
<dbReference type="Pfam" id="PF09986">
    <property type="entry name" value="DUF2225"/>
    <property type="match status" value="1"/>
</dbReference>
<reference evidence="2" key="1">
    <citation type="submission" date="2011-04" db="EMBL/GenBank/DDBJ databases">
        <title>The complete genome of Treponema brennaborense DSM 12168.</title>
        <authorList>
            <person name="Lucas S."/>
            <person name="Han J."/>
            <person name="Lapidus A."/>
            <person name="Bruce D."/>
            <person name="Goodwin L."/>
            <person name="Pitluck S."/>
            <person name="Peters L."/>
            <person name="Kyrpides N."/>
            <person name="Mavromatis K."/>
            <person name="Ivanova N."/>
            <person name="Mikhailova N."/>
            <person name="Pagani I."/>
            <person name="Teshima H."/>
            <person name="Detter J.C."/>
            <person name="Tapia R."/>
            <person name="Han C."/>
            <person name="Land M."/>
            <person name="Hauser L."/>
            <person name="Markowitz V."/>
            <person name="Cheng J.-F."/>
            <person name="Hugenholtz P."/>
            <person name="Woyke T."/>
            <person name="Wu D."/>
            <person name="Gronow S."/>
            <person name="Wellnitz S."/>
            <person name="Brambilla E."/>
            <person name="Klenk H.-P."/>
            <person name="Eisen J.A."/>
        </authorList>
    </citation>
    <scope>NUCLEOTIDE SEQUENCE [LARGE SCALE GENOMIC DNA]</scope>
    <source>
        <strain evidence="2">DSM 12168 / CIP 105900 / DD5/3</strain>
    </source>
</reference>
<dbReference type="HOGENOM" id="CLU_083032_0_0_12"/>
<evidence type="ECO:0008006" key="3">
    <source>
        <dbReference type="Google" id="ProtNLM"/>
    </source>
</evidence>
<proteinExistence type="predicted"/>
<accession>F4LKZ9</accession>
<dbReference type="RefSeq" id="WP_013758303.1">
    <property type="nucleotide sequence ID" value="NC_015500.1"/>
</dbReference>
<dbReference type="Proteomes" id="UP000006546">
    <property type="component" value="Chromosome"/>
</dbReference>
<gene>
    <name evidence="1" type="ordered locus">Trebr_1168</name>
</gene>
<evidence type="ECO:0000313" key="1">
    <source>
        <dbReference type="EMBL" id="AEE16596.1"/>
    </source>
</evidence>
<dbReference type="EMBL" id="CP002696">
    <property type="protein sequence ID" value="AEE16596.1"/>
    <property type="molecule type" value="Genomic_DNA"/>
</dbReference>
<dbReference type="OrthoDB" id="367491at2"/>
<protein>
    <recommendedName>
        <fullName evidence="3">DUF2225 domain-containing protein</fullName>
    </recommendedName>
</protein>